<evidence type="ECO:0000256" key="13">
    <source>
        <dbReference type="SAM" id="Phobius"/>
    </source>
</evidence>
<dbReference type="PANTHER" id="PTHR30529">
    <property type="entry name" value="CYTOCHROME B561"/>
    <property type="match status" value="1"/>
</dbReference>
<dbReference type="InterPro" id="IPR016174">
    <property type="entry name" value="Di-haem_cyt_TM"/>
</dbReference>
<feature type="transmembrane region" description="Helical" evidence="13">
    <location>
        <begin position="107"/>
        <end position="126"/>
    </location>
</feature>
<comment type="subcellular location">
    <subcellularLocation>
        <location evidence="2">Cell membrane</location>
        <topology evidence="2">Multi-pass membrane protein</topology>
    </subcellularLocation>
</comment>
<proteinExistence type="inferred from homology"/>
<evidence type="ECO:0000256" key="7">
    <source>
        <dbReference type="ARBA" id="ARBA00022723"/>
    </source>
</evidence>
<dbReference type="Pfam" id="PF01292">
    <property type="entry name" value="Ni_hydr_CYTB"/>
    <property type="match status" value="1"/>
</dbReference>
<evidence type="ECO:0000259" key="14">
    <source>
        <dbReference type="Pfam" id="PF01292"/>
    </source>
</evidence>
<feature type="transmembrane region" description="Helical" evidence="13">
    <location>
        <begin position="21"/>
        <end position="43"/>
    </location>
</feature>
<keyword evidence="8" id="KW-0249">Electron transport</keyword>
<name>A0A7W9ZY04_RHILE</name>
<dbReference type="EMBL" id="JACIIJ010000012">
    <property type="protein sequence ID" value="MBB6223792.1"/>
    <property type="molecule type" value="Genomic_DNA"/>
</dbReference>
<keyword evidence="11 13" id="KW-0472">Membrane</keyword>
<evidence type="ECO:0000256" key="11">
    <source>
        <dbReference type="ARBA" id="ARBA00023136"/>
    </source>
</evidence>
<evidence type="ECO:0000313" key="16">
    <source>
        <dbReference type="EMBL" id="NYJ12453.1"/>
    </source>
</evidence>
<evidence type="ECO:0000256" key="12">
    <source>
        <dbReference type="ARBA" id="ARBA00037975"/>
    </source>
</evidence>
<keyword evidence="6 13" id="KW-0812">Transmembrane</keyword>
<comment type="similarity">
    <text evidence="12">Belongs to the cytochrome b561 family.</text>
</comment>
<evidence type="ECO:0000256" key="3">
    <source>
        <dbReference type="ARBA" id="ARBA00022448"/>
    </source>
</evidence>
<protein>
    <submittedName>
        <fullName evidence="15">Cytochrome b561</fullName>
    </submittedName>
</protein>
<dbReference type="InterPro" id="IPR052168">
    <property type="entry name" value="Cytochrome_b561_oxidase"/>
</dbReference>
<keyword evidence="9 13" id="KW-1133">Transmembrane helix</keyword>
<evidence type="ECO:0000256" key="5">
    <source>
        <dbReference type="ARBA" id="ARBA00022617"/>
    </source>
</evidence>
<feature type="transmembrane region" description="Helical" evidence="13">
    <location>
        <begin position="141"/>
        <end position="161"/>
    </location>
</feature>
<dbReference type="Proteomes" id="UP000535276">
    <property type="component" value="Unassembled WGS sequence"/>
</dbReference>
<evidence type="ECO:0000313" key="18">
    <source>
        <dbReference type="Proteomes" id="UP000535276"/>
    </source>
</evidence>
<keyword evidence="10" id="KW-0408">Iron</keyword>
<dbReference type="EMBL" id="JACBZV010000005">
    <property type="protein sequence ID" value="NYJ12453.1"/>
    <property type="molecule type" value="Genomic_DNA"/>
</dbReference>
<dbReference type="SUPFAM" id="SSF81342">
    <property type="entry name" value="Transmembrane di-heme cytochromes"/>
    <property type="match status" value="1"/>
</dbReference>
<accession>A0A7W9ZY04</accession>
<evidence type="ECO:0000313" key="17">
    <source>
        <dbReference type="Proteomes" id="UP000517187"/>
    </source>
</evidence>
<dbReference type="PANTHER" id="PTHR30529:SF1">
    <property type="entry name" value="CYTOCHROME B561 HOMOLOG 2"/>
    <property type="match status" value="1"/>
</dbReference>
<keyword evidence="5" id="KW-0349">Heme</keyword>
<evidence type="ECO:0000256" key="2">
    <source>
        <dbReference type="ARBA" id="ARBA00004651"/>
    </source>
</evidence>
<keyword evidence="3" id="KW-0813">Transport</keyword>
<evidence type="ECO:0000256" key="4">
    <source>
        <dbReference type="ARBA" id="ARBA00022475"/>
    </source>
</evidence>
<evidence type="ECO:0000256" key="6">
    <source>
        <dbReference type="ARBA" id="ARBA00022692"/>
    </source>
</evidence>
<evidence type="ECO:0000313" key="15">
    <source>
        <dbReference type="EMBL" id="MBB6223792.1"/>
    </source>
</evidence>
<dbReference type="GO" id="GO:0022904">
    <property type="term" value="P:respiratory electron transport chain"/>
    <property type="evidence" value="ECO:0007669"/>
    <property type="project" value="InterPro"/>
</dbReference>
<evidence type="ECO:0000256" key="10">
    <source>
        <dbReference type="ARBA" id="ARBA00023004"/>
    </source>
</evidence>
<gene>
    <name evidence="15" type="ORF">GGE66_004788</name>
    <name evidence="16" type="ORF">GGI64_003519</name>
</gene>
<feature type="domain" description="Cytochrome b561 bacterial/Ni-hydrogenase" evidence="14">
    <location>
        <begin position="15"/>
        <end position="170"/>
    </location>
</feature>
<feature type="transmembrane region" description="Helical" evidence="13">
    <location>
        <begin position="63"/>
        <end position="81"/>
    </location>
</feature>
<dbReference type="GO" id="GO:0020037">
    <property type="term" value="F:heme binding"/>
    <property type="evidence" value="ECO:0007669"/>
    <property type="project" value="TreeGrafter"/>
</dbReference>
<evidence type="ECO:0000256" key="1">
    <source>
        <dbReference type="ARBA" id="ARBA00001970"/>
    </source>
</evidence>
<dbReference type="InterPro" id="IPR011577">
    <property type="entry name" value="Cyt_b561_bac/Ni-Hgenase"/>
</dbReference>
<reference evidence="15 17" key="1">
    <citation type="submission" date="2020-08" db="EMBL/GenBank/DDBJ databases">
        <title>Genomic Encyclopedia of Type Strains, Phase IV (KMG-V): Genome sequencing to study the core and pangenomes of soil and plant-associated prokaryotes.</title>
        <authorList>
            <person name="Whitman W."/>
        </authorList>
    </citation>
    <scope>NUCLEOTIDE SEQUENCE [LARGE SCALE GENOMIC DNA]</scope>
    <source>
        <strain evidence="15 17">SEMIA 4011</strain>
        <strain evidence="16 18">SEMIA 4052</strain>
    </source>
</reference>
<evidence type="ECO:0000256" key="8">
    <source>
        <dbReference type="ARBA" id="ARBA00022982"/>
    </source>
</evidence>
<evidence type="ECO:0000256" key="9">
    <source>
        <dbReference type="ARBA" id="ARBA00022989"/>
    </source>
</evidence>
<comment type="caution">
    <text evidence="15">The sequence shown here is derived from an EMBL/GenBank/DDBJ whole genome shotgun (WGS) entry which is preliminary data.</text>
</comment>
<dbReference type="AlphaFoldDB" id="A0A7W9ZY04"/>
<dbReference type="GO" id="GO:0009055">
    <property type="term" value="F:electron transfer activity"/>
    <property type="evidence" value="ECO:0007669"/>
    <property type="project" value="InterPro"/>
</dbReference>
<comment type="cofactor">
    <cofactor evidence="1">
        <name>heme b</name>
        <dbReference type="ChEBI" id="CHEBI:60344"/>
    </cofactor>
</comment>
<dbReference type="GO" id="GO:0046872">
    <property type="term" value="F:metal ion binding"/>
    <property type="evidence" value="ECO:0007669"/>
    <property type="project" value="UniProtKB-KW"/>
</dbReference>
<sequence>MTKVEKMQQPSTMAYSLNQRFLHWTIALLIFFNLLFPDGMNVWHRLMRRGEVPTPEQVASANIHAYVGIAILLLAIIRLGLRFAKGVPDEVAEEPAIFRLAARLAHAGLYILIFAMPLTGIAAYYFGINPAGSFHADVLKIILWALIAAHVAGALVHQFYWKTNVLRRMTLG</sequence>
<dbReference type="GO" id="GO:0005886">
    <property type="term" value="C:plasma membrane"/>
    <property type="evidence" value="ECO:0007669"/>
    <property type="project" value="UniProtKB-SubCell"/>
</dbReference>
<organism evidence="15 17">
    <name type="scientific">Rhizobium leguminosarum</name>
    <dbReference type="NCBI Taxonomy" id="384"/>
    <lineage>
        <taxon>Bacteria</taxon>
        <taxon>Pseudomonadati</taxon>
        <taxon>Pseudomonadota</taxon>
        <taxon>Alphaproteobacteria</taxon>
        <taxon>Hyphomicrobiales</taxon>
        <taxon>Rhizobiaceae</taxon>
        <taxon>Rhizobium/Agrobacterium group</taxon>
        <taxon>Rhizobium</taxon>
    </lineage>
</organism>
<keyword evidence="7" id="KW-0479">Metal-binding</keyword>
<keyword evidence="4" id="KW-1003">Cell membrane</keyword>
<dbReference type="Proteomes" id="UP000517187">
    <property type="component" value="Unassembled WGS sequence"/>
</dbReference>